<name>T0ZIL0_9ZZZZ</name>
<sequence length="39" mass="4134">KFISGLSKAGVQLDRKSLADIAVRDGETFGKLVDIAKSV</sequence>
<keyword evidence="2 4" id="KW-0689">Ribosomal protein</keyword>
<organism evidence="4">
    <name type="scientific">mine drainage metagenome</name>
    <dbReference type="NCBI Taxonomy" id="410659"/>
    <lineage>
        <taxon>unclassified sequences</taxon>
        <taxon>metagenomes</taxon>
        <taxon>ecological metagenomes</taxon>
    </lineage>
</organism>
<dbReference type="GO" id="GO:0019843">
    <property type="term" value="F:rRNA binding"/>
    <property type="evidence" value="ECO:0007669"/>
    <property type="project" value="InterPro"/>
</dbReference>
<evidence type="ECO:0000256" key="2">
    <source>
        <dbReference type="ARBA" id="ARBA00022980"/>
    </source>
</evidence>
<dbReference type="SUPFAM" id="SSF74731">
    <property type="entry name" value="Ribosomal protein L20"/>
    <property type="match status" value="1"/>
</dbReference>
<evidence type="ECO:0000256" key="3">
    <source>
        <dbReference type="ARBA" id="ARBA00023274"/>
    </source>
</evidence>
<dbReference type="AlphaFoldDB" id="T0ZIL0"/>
<dbReference type="GO" id="GO:0005840">
    <property type="term" value="C:ribosome"/>
    <property type="evidence" value="ECO:0007669"/>
    <property type="project" value="UniProtKB-KW"/>
</dbReference>
<dbReference type="GO" id="GO:0006412">
    <property type="term" value="P:translation"/>
    <property type="evidence" value="ECO:0007669"/>
    <property type="project" value="InterPro"/>
</dbReference>
<feature type="non-terminal residue" evidence="4">
    <location>
        <position position="1"/>
    </location>
</feature>
<comment type="similarity">
    <text evidence="1">Belongs to the bacterial ribosomal protein bL20 family.</text>
</comment>
<gene>
    <name evidence="4" type="ORF">B1A_20585</name>
</gene>
<proteinExistence type="inferred from homology"/>
<dbReference type="Gene3D" id="1.10.1900.20">
    <property type="entry name" value="Ribosomal protein L20"/>
    <property type="match status" value="1"/>
</dbReference>
<accession>T0ZIL0</accession>
<dbReference type="EMBL" id="AUZX01015193">
    <property type="protein sequence ID" value="EQD29680.1"/>
    <property type="molecule type" value="Genomic_DNA"/>
</dbReference>
<reference evidence="4" key="2">
    <citation type="journal article" date="2014" name="ISME J.">
        <title>Microbial stratification in low pH oxic and suboxic macroscopic growths along an acid mine drainage.</title>
        <authorList>
            <person name="Mendez-Garcia C."/>
            <person name="Mesa V."/>
            <person name="Sprenger R.R."/>
            <person name="Richter M."/>
            <person name="Diez M.S."/>
            <person name="Solano J."/>
            <person name="Bargiela R."/>
            <person name="Golyshina O.V."/>
            <person name="Manteca A."/>
            <person name="Ramos J.L."/>
            <person name="Gallego J.R."/>
            <person name="Llorente I."/>
            <person name="Martins Dos Santos V.A."/>
            <person name="Jensen O.N."/>
            <person name="Pelaez A.I."/>
            <person name="Sanchez J."/>
            <person name="Ferrer M."/>
        </authorList>
    </citation>
    <scope>NUCLEOTIDE SEQUENCE</scope>
</reference>
<comment type="caution">
    <text evidence="4">The sequence shown here is derived from an EMBL/GenBank/DDBJ whole genome shotgun (WGS) entry which is preliminary data.</text>
</comment>
<dbReference type="Pfam" id="PF00453">
    <property type="entry name" value="Ribosomal_L20"/>
    <property type="match status" value="1"/>
</dbReference>
<evidence type="ECO:0000256" key="1">
    <source>
        <dbReference type="ARBA" id="ARBA00007698"/>
    </source>
</evidence>
<evidence type="ECO:0000313" key="4">
    <source>
        <dbReference type="EMBL" id="EQD29680.1"/>
    </source>
</evidence>
<dbReference type="InterPro" id="IPR005813">
    <property type="entry name" value="Ribosomal_bL20"/>
</dbReference>
<keyword evidence="3" id="KW-0687">Ribonucleoprotein</keyword>
<dbReference type="InterPro" id="IPR035566">
    <property type="entry name" value="Ribosomal_protein_bL20_C"/>
</dbReference>
<protein>
    <submittedName>
        <fullName evidence="4">50S ribosomal protein L20</fullName>
    </submittedName>
</protein>
<dbReference type="GO" id="GO:0003735">
    <property type="term" value="F:structural constituent of ribosome"/>
    <property type="evidence" value="ECO:0007669"/>
    <property type="project" value="InterPro"/>
</dbReference>
<dbReference type="GO" id="GO:1990904">
    <property type="term" value="C:ribonucleoprotein complex"/>
    <property type="evidence" value="ECO:0007669"/>
    <property type="project" value="UniProtKB-KW"/>
</dbReference>
<reference evidence="4" key="1">
    <citation type="submission" date="2013-08" db="EMBL/GenBank/DDBJ databases">
        <authorList>
            <person name="Mendez C."/>
            <person name="Richter M."/>
            <person name="Ferrer M."/>
            <person name="Sanchez J."/>
        </authorList>
    </citation>
    <scope>NUCLEOTIDE SEQUENCE</scope>
</reference>